<proteinExistence type="predicted"/>
<name>A0A2S5BGR8_9BASI</name>
<feature type="compositionally biased region" description="Low complexity" evidence="1">
    <location>
        <begin position="159"/>
        <end position="172"/>
    </location>
</feature>
<feature type="region of interest" description="Disordered" evidence="1">
    <location>
        <begin position="1"/>
        <end position="25"/>
    </location>
</feature>
<evidence type="ECO:0000313" key="3">
    <source>
        <dbReference type="Proteomes" id="UP000237144"/>
    </source>
</evidence>
<dbReference type="AlphaFoldDB" id="A0A2S5BGR8"/>
<protein>
    <submittedName>
        <fullName evidence="2">Uncharacterized protein</fullName>
    </submittedName>
</protein>
<feature type="region of interest" description="Disordered" evidence="1">
    <location>
        <begin position="396"/>
        <end position="423"/>
    </location>
</feature>
<comment type="caution">
    <text evidence="2">The sequence shown here is derived from an EMBL/GenBank/DDBJ whole genome shotgun (WGS) entry which is preliminary data.</text>
</comment>
<feature type="region of interest" description="Disordered" evidence="1">
    <location>
        <begin position="158"/>
        <end position="211"/>
    </location>
</feature>
<evidence type="ECO:0000256" key="1">
    <source>
        <dbReference type="SAM" id="MobiDB-lite"/>
    </source>
</evidence>
<feature type="compositionally biased region" description="Polar residues" evidence="1">
    <location>
        <begin position="178"/>
        <end position="203"/>
    </location>
</feature>
<feature type="compositionally biased region" description="Low complexity" evidence="1">
    <location>
        <begin position="396"/>
        <end position="410"/>
    </location>
</feature>
<feature type="region of interest" description="Disordered" evidence="1">
    <location>
        <begin position="50"/>
        <end position="129"/>
    </location>
</feature>
<gene>
    <name evidence="2" type="ORF">BMF94_1038</name>
</gene>
<reference evidence="2 3" key="1">
    <citation type="journal article" date="2018" name="Front. Microbiol.">
        <title>Prospects for Fungal Bioremediation of Acidic Radioactive Waste Sites: Characterization and Genome Sequence of Rhodotorula taiwanensis MD1149.</title>
        <authorList>
            <person name="Tkavc R."/>
            <person name="Matrosova V.Y."/>
            <person name="Grichenko O.E."/>
            <person name="Gostincar C."/>
            <person name="Volpe R.P."/>
            <person name="Klimenkova P."/>
            <person name="Gaidamakova E.K."/>
            <person name="Zhou C.E."/>
            <person name="Stewart B.J."/>
            <person name="Lyman M.G."/>
            <person name="Malfatti S.A."/>
            <person name="Rubinfeld B."/>
            <person name="Courtot M."/>
            <person name="Singh J."/>
            <person name="Dalgard C.L."/>
            <person name="Hamilton T."/>
            <person name="Frey K.G."/>
            <person name="Gunde-Cimerman N."/>
            <person name="Dugan L."/>
            <person name="Daly M.J."/>
        </authorList>
    </citation>
    <scope>NUCLEOTIDE SEQUENCE [LARGE SCALE GENOMIC DNA]</scope>
    <source>
        <strain evidence="2 3">MD1149</strain>
    </source>
</reference>
<dbReference type="EMBL" id="PJQD01000009">
    <property type="protein sequence ID" value="POY75954.1"/>
    <property type="molecule type" value="Genomic_DNA"/>
</dbReference>
<feature type="compositionally biased region" description="Pro residues" evidence="1">
    <location>
        <begin position="345"/>
        <end position="358"/>
    </location>
</feature>
<feature type="compositionally biased region" description="Low complexity" evidence="1">
    <location>
        <begin position="100"/>
        <end position="112"/>
    </location>
</feature>
<accession>A0A2S5BGR8</accession>
<organism evidence="2 3">
    <name type="scientific">Rhodotorula taiwanensis</name>
    <dbReference type="NCBI Taxonomy" id="741276"/>
    <lineage>
        <taxon>Eukaryota</taxon>
        <taxon>Fungi</taxon>
        <taxon>Dikarya</taxon>
        <taxon>Basidiomycota</taxon>
        <taxon>Pucciniomycotina</taxon>
        <taxon>Microbotryomycetes</taxon>
        <taxon>Sporidiobolales</taxon>
        <taxon>Sporidiobolaceae</taxon>
        <taxon>Rhodotorula</taxon>
    </lineage>
</organism>
<feature type="region of interest" description="Disordered" evidence="1">
    <location>
        <begin position="344"/>
        <end position="378"/>
    </location>
</feature>
<keyword evidence="3" id="KW-1185">Reference proteome</keyword>
<evidence type="ECO:0000313" key="2">
    <source>
        <dbReference type="EMBL" id="POY75954.1"/>
    </source>
</evidence>
<sequence>MLSSRSYAMDRLHYSSEDDDHLDDERDRGCYVVWKSTSVLEAYPALVAPPPQPVLHRSGAPEPSLATGTTPRTKRTTTNAALPSPTAVLVDDSESPEGPPGASTSASASSSSRQAKKRRNMSSRRAAVAARQAMATAAAEPLDARTLEMVSQLGKKLQARTAAATTPRQPSTGLRVTPSASGGTSSVSGRRDPSNTGPPTRSGSAVAPARSPLRQSMLSTNASTAQGSTPLRQTPARMARQQQQTLSLSATKANLFATAKTGSSSRSKASVVIPDPKAHSPEVLVPPTPTYRSTTLASAAGNQTRIGTVQPSRPAVAIEDDVDYFEGDESFELALSQLDERLLVPSPPAAPAPAPPPQSKAGPASASRPLAMPDAAGSKGPVVGVAIKGSVPTVTAPRSVRAPSPRVRGPLISTSNPLRPPAQRVGSAGSIAVAAGAAVVGSKPYGARHASTSFAAVTTTTNVRSHPKAAPPPSKTAATLFVRTSGSCRLQTSAARGVDRLAMEELARKEIEALGMMGEEEESMLWGDDEDF</sequence>
<dbReference type="Proteomes" id="UP000237144">
    <property type="component" value="Unassembled WGS sequence"/>
</dbReference>